<gene>
    <name evidence="2" type="ORF">EVAR_64047_1</name>
</gene>
<dbReference type="OrthoDB" id="7237699at2759"/>
<dbReference type="EMBL" id="BGZK01002154">
    <property type="protein sequence ID" value="GBP91250.1"/>
    <property type="molecule type" value="Genomic_DNA"/>
</dbReference>
<sequence length="307" mass="33894">MDRRLTFVIVLFLSVATPRGNPLQKSISYVSNLYSIQNTIPTKEQYCSNLLHFNNVYYTLEVQRNISGMPADMSVHWKTGNVFYTLISDSMRMSLQVLHDNGDVETVKTSGLGQSSAVDNINDIIYLATDNGIYKYDDKTKTAELYTAAKEDVMYIAVGDRGATIYIATWPQNRVHRITNNGTKQETFPPIPNGHGLTVDTNDNIYFVAAKTTYVLKNGETVPTKINGLPDNIVTAGVAVGASGNVYVMDQNSDLYQLDPQNADARYTGSFTVNGVNSFAMDASDNILIGVKDSILKFIAHDTNPCQ</sequence>
<comment type="caution">
    <text evidence="2">The sequence shown here is derived from an EMBL/GenBank/DDBJ whole genome shotgun (WGS) entry which is preliminary data.</text>
</comment>
<reference evidence="2 3" key="1">
    <citation type="journal article" date="2019" name="Commun. Biol.">
        <title>The bagworm genome reveals a unique fibroin gene that provides high tensile strength.</title>
        <authorList>
            <person name="Kono N."/>
            <person name="Nakamura H."/>
            <person name="Ohtoshi R."/>
            <person name="Tomita M."/>
            <person name="Numata K."/>
            <person name="Arakawa K."/>
        </authorList>
    </citation>
    <scope>NUCLEOTIDE SEQUENCE [LARGE SCALE GENOMIC DNA]</scope>
</reference>
<organism evidence="2 3">
    <name type="scientific">Eumeta variegata</name>
    <name type="common">Bagworm moth</name>
    <name type="synonym">Eumeta japonica</name>
    <dbReference type="NCBI Taxonomy" id="151549"/>
    <lineage>
        <taxon>Eukaryota</taxon>
        <taxon>Metazoa</taxon>
        <taxon>Ecdysozoa</taxon>
        <taxon>Arthropoda</taxon>
        <taxon>Hexapoda</taxon>
        <taxon>Insecta</taxon>
        <taxon>Pterygota</taxon>
        <taxon>Neoptera</taxon>
        <taxon>Endopterygota</taxon>
        <taxon>Lepidoptera</taxon>
        <taxon>Glossata</taxon>
        <taxon>Ditrysia</taxon>
        <taxon>Tineoidea</taxon>
        <taxon>Psychidae</taxon>
        <taxon>Oiketicinae</taxon>
        <taxon>Eumeta</taxon>
    </lineage>
</organism>
<feature type="signal peptide" evidence="1">
    <location>
        <begin position="1"/>
        <end position="20"/>
    </location>
</feature>
<evidence type="ECO:0000313" key="3">
    <source>
        <dbReference type="Proteomes" id="UP000299102"/>
    </source>
</evidence>
<feature type="chain" id="PRO_5020029607" description="Ommochrome-binding protein" evidence="1">
    <location>
        <begin position="21"/>
        <end position="307"/>
    </location>
</feature>
<evidence type="ECO:0000313" key="2">
    <source>
        <dbReference type="EMBL" id="GBP91250.1"/>
    </source>
</evidence>
<protein>
    <recommendedName>
        <fullName evidence="4">Ommochrome-binding protein</fullName>
    </recommendedName>
</protein>
<dbReference type="Proteomes" id="UP000299102">
    <property type="component" value="Unassembled WGS sequence"/>
</dbReference>
<dbReference type="Gene3D" id="2.130.10.10">
    <property type="entry name" value="YVTN repeat-like/Quinoprotein amine dehydrogenase"/>
    <property type="match status" value="1"/>
</dbReference>
<accession>A0A4C1ZTE0</accession>
<keyword evidence="3" id="KW-1185">Reference proteome</keyword>
<keyword evidence="1" id="KW-0732">Signal</keyword>
<evidence type="ECO:0008006" key="4">
    <source>
        <dbReference type="Google" id="ProtNLM"/>
    </source>
</evidence>
<dbReference type="InterPro" id="IPR015943">
    <property type="entry name" value="WD40/YVTN_repeat-like_dom_sf"/>
</dbReference>
<evidence type="ECO:0000256" key="1">
    <source>
        <dbReference type="SAM" id="SignalP"/>
    </source>
</evidence>
<name>A0A4C1ZTE0_EUMVA</name>
<dbReference type="SUPFAM" id="SSF63829">
    <property type="entry name" value="Calcium-dependent phosphotriesterase"/>
    <property type="match status" value="1"/>
</dbReference>
<proteinExistence type="predicted"/>
<dbReference type="AlphaFoldDB" id="A0A4C1ZTE0"/>